<feature type="domain" description="Bacterial type II secretion system protein E" evidence="4">
    <location>
        <begin position="16"/>
        <end position="30"/>
    </location>
</feature>
<evidence type="ECO:0000259" key="4">
    <source>
        <dbReference type="PROSITE" id="PS00662"/>
    </source>
</evidence>
<keyword evidence="2" id="KW-0547">Nucleotide-binding</keyword>
<dbReference type="EMBL" id="SJSN01000038">
    <property type="protein sequence ID" value="TCC96778.1"/>
    <property type="molecule type" value="Genomic_DNA"/>
</dbReference>
<dbReference type="PANTHER" id="PTHR30258:SF1">
    <property type="entry name" value="PROTEIN TRANSPORT PROTEIN HOFB HOMOLOG"/>
    <property type="match status" value="1"/>
</dbReference>
<gene>
    <name evidence="5" type="ORF">EZ449_22160</name>
</gene>
<evidence type="ECO:0000256" key="1">
    <source>
        <dbReference type="ARBA" id="ARBA00006611"/>
    </source>
</evidence>
<dbReference type="PROSITE" id="PS00662">
    <property type="entry name" value="T2SP_E"/>
    <property type="match status" value="1"/>
</dbReference>
<proteinExistence type="inferred from homology"/>
<dbReference type="InterPro" id="IPR027417">
    <property type="entry name" value="P-loop_NTPase"/>
</dbReference>
<dbReference type="SUPFAM" id="SSF52540">
    <property type="entry name" value="P-loop containing nucleoside triphosphate hydrolases"/>
    <property type="match status" value="1"/>
</dbReference>
<accession>A0A4R0N9B0</accession>
<evidence type="ECO:0000256" key="2">
    <source>
        <dbReference type="ARBA" id="ARBA00022741"/>
    </source>
</evidence>
<feature type="non-terminal residue" evidence="5">
    <location>
        <position position="1"/>
    </location>
</feature>
<dbReference type="Pfam" id="PF00437">
    <property type="entry name" value="T2SSE"/>
    <property type="match status" value="1"/>
</dbReference>
<keyword evidence="6" id="KW-1185">Reference proteome</keyword>
<sequence>KESIGLGFAATLRTFLRQDPDVIMVGEIRDPETANMAIRAALTGHLVLSTIHTNSAWGTVSRLMDMGIPGFLLANMLNTTVAQRLIRLLCPFCKAEEEFGEEQYPRQFKASIKLLRHFMAKGCAQCFYTGYKGRKAVYEVIPIDADLAQEIRSGNMAINNILKEKNINTLSGNAFALFAQGLTSLEEIYPLLVTI</sequence>
<dbReference type="RefSeq" id="WP_165499835.1">
    <property type="nucleotide sequence ID" value="NZ_SJSN01000038.1"/>
</dbReference>
<dbReference type="PANTHER" id="PTHR30258">
    <property type="entry name" value="TYPE II SECRETION SYSTEM PROTEIN GSPE-RELATED"/>
    <property type="match status" value="1"/>
</dbReference>
<evidence type="ECO:0000313" key="6">
    <source>
        <dbReference type="Proteomes" id="UP000291485"/>
    </source>
</evidence>
<protein>
    <submittedName>
        <fullName evidence="5">Type II/IV secretion system protein</fullName>
    </submittedName>
</protein>
<name>A0A4R0N9B0_9SPHI</name>
<organism evidence="5 6">
    <name type="scientific">Pedobacter frigidisoli</name>
    <dbReference type="NCBI Taxonomy" id="2530455"/>
    <lineage>
        <taxon>Bacteria</taxon>
        <taxon>Pseudomonadati</taxon>
        <taxon>Bacteroidota</taxon>
        <taxon>Sphingobacteriia</taxon>
        <taxon>Sphingobacteriales</taxon>
        <taxon>Sphingobacteriaceae</taxon>
        <taxon>Pedobacter</taxon>
    </lineage>
</organism>
<dbReference type="Gene3D" id="3.40.50.300">
    <property type="entry name" value="P-loop containing nucleotide triphosphate hydrolases"/>
    <property type="match status" value="1"/>
</dbReference>
<dbReference type="GO" id="GO:0005524">
    <property type="term" value="F:ATP binding"/>
    <property type="evidence" value="ECO:0007669"/>
    <property type="project" value="UniProtKB-KW"/>
</dbReference>
<keyword evidence="3" id="KW-0067">ATP-binding</keyword>
<dbReference type="InterPro" id="IPR001482">
    <property type="entry name" value="T2SS/T4SS_dom"/>
</dbReference>
<evidence type="ECO:0000313" key="5">
    <source>
        <dbReference type="EMBL" id="TCC96778.1"/>
    </source>
</evidence>
<dbReference type="GO" id="GO:0005886">
    <property type="term" value="C:plasma membrane"/>
    <property type="evidence" value="ECO:0007669"/>
    <property type="project" value="TreeGrafter"/>
</dbReference>
<reference evidence="5 6" key="1">
    <citation type="submission" date="2019-02" db="EMBL/GenBank/DDBJ databases">
        <title>Pedobacter sp. RP-3-11 sp. nov., isolated from Arctic soil.</title>
        <authorList>
            <person name="Dahal R.H."/>
        </authorList>
    </citation>
    <scope>NUCLEOTIDE SEQUENCE [LARGE SCALE GENOMIC DNA]</scope>
    <source>
        <strain evidence="5 6">RP-3-11</strain>
    </source>
</reference>
<dbReference type="Proteomes" id="UP000291485">
    <property type="component" value="Unassembled WGS sequence"/>
</dbReference>
<dbReference type="AlphaFoldDB" id="A0A4R0N9B0"/>
<comment type="similarity">
    <text evidence="1">Belongs to the GSP E family.</text>
</comment>
<evidence type="ECO:0000256" key="3">
    <source>
        <dbReference type="ARBA" id="ARBA00022840"/>
    </source>
</evidence>
<dbReference type="GO" id="GO:0016887">
    <property type="term" value="F:ATP hydrolysis activity"/>
    <property type="evidence" value="ECO:0007669"/>
    <property type="project" value="TreeGrafter"/>
</dbReference>
<comment type="caution">
    <text evidence="5">The sequence shown here is derived from an EMBL/GenBank/DDBJ whole genome shotgun (WGS) entry which is preliminary data.</text>
</comment>